<feature type="region of interest" description="Disordered" evidence="1">
    <location>
        <begin position="208"/>
        <end position="232"/>
    </location>
</feature>
<gene>
    <name evidence="3" type="ORF">F0L68_39965</name>
</gene>
<protein>
    <recommendedName>
        <fullName evidence="5">Secreted protein</fullName>
    </recommendedName>
</protein>
<keyword evidence="2" id="KW-1133">Transmembrane helix</keyword>
<reference evidence="3 4" key="1">
    <citation type="submission" date="2019-09" db="EMBL/GenBank/DDBJ databases">
        <title>Goodfellowia gen. nov., a new genus of the Pseudonocardineae related to Actinoalloteichus, containing Goodfellowia coeruleoviolacea gen. nov., comb. nov. gen. nov., comb. nov.</title>
        <authorList>
            <person name="Labeda D."/>
        </authorList>
    </citation>
    <scope>NUCLEOTIDE SEQUENCE [LARGE SCALE GENOMIC DNA]</scope>
    <source>
        <strain evidence="3 4">AN110305</strain>
    </source>
</reference>
<dbReference type="AlphaFoldDB" id="A0A5B2WCD2"/>
<evidence type="ECO:0000256" key="2">
    <source>
        <dbReference type="SAM" id="Phobius"/>
    </source>
</evidence>
<keyword evidence="2" id="KW-0812">Transmembrane</keyword>
<dbReference type="Proteomes" id="UP000323454">
    <property type="component" value="Unassembled WGS sequence"/>
</dbReference>
<evidence type="ECO:0000313" key="4">
    <source>
        <dbReference type="Proteomes" id="UP000323454"/>
    </source>
</evidence>
<proteinExistence type="predicted"/>
<dbReference type="RefSeq" id="WP_149855133.1">
    <property type="nucleotide sequence ID" value="NZ_VUOB01000106.1"/>
</dbReference>
<evidence type="ECO:0000313" key="3">
    <source>
        <dbReference type="EMBL" id="KAA2248450.1"/>
    </source>
</evidence>
<sequence length="232" mass="25799">MDVPAWVWFTITAVAGVAGFALLATDRAQRTARNRERRRWAALRGWQFEETDQVLPTRWENGAIAYYGTGTARDVVAGSTFTADGRRQVYVFDHENNGKVNSVLVGVRCRRPLPVVVELWLPSVPFQREQMPDLLGPVGQRYAFVSDLTAARRLITPDLVEAAEEIGGDVTVVWLEEDWVMASAPPNTAPARLERLLRDLGELADVVDPFDAEGDTGSGGEVYRPNFDRKPS</sequence>
<name>A0A5B2WCD2_9PSEU</name>
<comment type="caution">
    <text evidence="3">The sequence shown here is derived from an EMBL/GenBank/DDBJ whole genome shotgun (WGS) entry which is preliminary data.</text>
</comment>
<accession>A0A5B2WCD2</accession>
<evidence type="ECO:0008006" key="5">
    <source>
        <dbReference type="Google" id="ProtNLM"/>
    </source>
</evidence>
<organism evidence="3 4">
    <name type="scientific">Solihabitans fulvus</name>
    <dbReference type="NCBI Taxonomy" id="1892852"/>
    <lineage>
        <taxon>Bacteria</taxon>
        <taxon>Bacillati</taxon>
        <taxon>Actinomycetota</taxon>
        <taxon>Actinomycetes</taxon>
        <taxon>Pseudonocardiales</taxon>
        <taxon>Pseudonocardiaceae</taxon>
        <taxon>Solihabitans</taxon>
    </lineage>
</organism>
<keyword evidence="2" id="KW-0472">Membrane</keyword>
<reference evidence="3 4" key="2">
    <citation type="submission" date="2019-09" db="EMBL/GenBank/DDBJ databases">
        <authorList>
            <person name="Jin C."/>
        </authorList>
    </citation>
    <scope>NUCLEOTIDE SEQUENCE [LARGE SCALE GENOMIC DNA]</scope>
    <source>
        <strain evidence="3 4">AN110305</strain>
    </source>
</reference>
<dbReference type="OrthoDB" id="3569329at2"/>
<evidence type="ECO:0000256" key="1">
    <source>
        <dbReference type="SAM" id="MobiDB-lite"/>
    </source>
</evidence>
<keyword evidence="4" id="KW-1185">Reference proteome</keyword>
<dbReference type="EMBL" id="VUOB01000106">
    <property type="protein sequence ID" value="KAA2248450.1"/>
    <property type="molecule type" value="Genomic_DNA"/>
</dbReference>
<feature type="transmembrane region" description="Helical" evidence="2">
    <location>
        <begin position="6"/>
        <end position="25"/>
    </location>
</feature>